<accession>A0AA36IWS3</accession>
<reference evidence="4" key="1">
    <citation type="submission" date="2023-08" db="EMBL/GenBank/DDBJ databases">
        <authorList>
            <person name="Chen Y."/>
            <person name="Shah S."/>
            <person name="Dougan E. K."/>
            <person name="Thang M."/>
            <person name="Chan C."/>
        </authorList>
    </citation>
    <scope>NUCLEOTIDE SEQUENCE</scope>
</reference>
<comment type="caution">
    <text evidence="4">The sequence shown here is derived from an EMBL/GenBank/DDBJ whole genome shotgun (WGS) entry which is preliminary data.</text>
</comment>
<dbReference type="EMBL" id="CAUJNA010003001">
    <property type="protein sequence ID" value="CAJ1394932.1"/>
    <property type="molecule type" value="Genomic_DNA"/>
</dbReference>
<keyword evidence="1" id="KW-0677">Repeat</keyword>
<dbReference type="PANTHER" id="PTHR10582:SF2">
    <property type="entry name" value="INACTIVE"/>
    <property type="match status" value="1"/>
</dbReference>
<proteinExistence type="predicted"/>
<feature type="region of interest" description="Disordered" evidence="2">
    <location>
        <begin position="1039"/>
        <end position="1100"/>
    </location>
</feature>
<evidence type="ECO:0000313" key="4">
    <source>
        <dbReference type="EMBL" id="CAJ1394932.1"/>
    </source>
</evidence>
<feature type="transmembrane region" description="Helical" evidence="3">
    <location>
        <begin position="941"/>
        <end position="963"/>
    </location>
</feature>
<dbReference type="Gene3D" id="1.10.490.10">
    <property type="entry name" value="Globins"/>
    <property type="match status" value="2"/>
</dbReference>
<dbReference type="GO" id="GO:0020037">
    <property type="term" value="F:heme binding"/>
    <property type="evidence" value="ECO:0007669"/>
    <property type="project" value="InterPro"/>
</dbReference>
<dbReference type="InterPro" id="IPR044399">
    <property type="entry name" value="Mb-like_M"/>
</dbReference>
<feature type="transmembrane region" description="Helical" evidence="3">
    <location>
        <begin position="843"/>
        <end position="867"/>
    </location>
</feature>
<name>A0AA36IWS3_9DINO</name>
<feature type="transmembrane region" description="Helical" evidence="3">
    <location>
        <begin position="879"/>
        <end position="904"/>
    </location>
</feature>
<feature type="compositionally biased region" description="Basic and acidic residues" evidence="2">
    <location>
        <begin position="226"/>
        <end position="240"/>
    </location>
</feature>
<keyword evidence="3" id="KW-0472">Membrane</keyword>
<gene>
    <name evidence="4" type="ORF">EVOR1521_LOCUS19487</name>
</gene>
<keyword evidence="3" id="KW-1133">Transmembrane helix</keyword>
<dbReference type="AlphaFoldDB" id="A0AA36IWS3"/>
<dbReference type="GO" id="GO:0005886">
    <property type="term" value="C:plasma membrane"/>
    <property type="evidence" value="ECO:0007669"/>
    <property type="project" value="TreeGrafter"/>
</dbReference>
<dbReference type="InterPro" id="IPR009050">
    <property type="entry name" value="Globin-like_sf"/>
</dbReference>
<feature type="compositionally biased region" description="Acidic residues" evidence="2">
    <location>
        <begin position="213"/>
        <end position="225"/>
    </location>
</feature>
<sequence>MGEDGLFSDEDGDDTDCLDAVEAQASDSELSQLGELRNGASCAKYQAVHETVFEDLYLPKEIYAEVTRSWNSFAPLKDHAGEAIFSAIFEASGALVHSLFKTPRQVMAFRFMAGISRLVSVANRPAALRMQVENLSFNHLDREVTVELVGIFREAILEVMELELVGFSSQARWGMRALLNYAGGAMIFMRREYAGRVQLIQKSWKIANCVKTEEEEEEADEDEEGHELREEGSNHIDLKTLPKTLPKAKSEDTTTCSSPAGSKGLGSANSPQVKSNQEKAKPSLTQGREVKVPETFEEMFRFSAAVMGFGKSLWMAHVLEQFDNIVLNAANSARLREECDVLSLILAQETGGIVFSEFKSVMLASLRSLVPKDWDSEHENAWTWLWENVEQILQASVGKPRSYNLALTRFLRNLTDQDDVQKLRKGIFSRFFQQAPAGQDYFKQSNTRLYFIADKVVDCAVQIFQTPRKVVEDNISALGLRHVAHEVPIELMAPFVSAAVDAMADLADGKNQSAEEGFRWSLTLVAKILSRTISEGSTIVMKAINGNQAAALQKAIAASSRAMRAMELLEIRVGTESISPLYWAIESGSLVSAEAMLKDLLTIRADRSKYYYGCEEMFHRHPDLIKKLSQEAPGLLPVLFDGLMWRQRTARGGIRRVNYYIRHLIQTEEGKVNPCLKWLALYNDPKLIVHPAMVFVSDIMWHQLVLFHFVLGRAYFLFTLLVFAASQAVLANHGGYELWRKSAVFGCRTFIYLGSMCYMLIRQLKFLHQDIKQRRFRKCFGTIAFPEYLTDVRQFGYLLLTLTLLLMCWHEPLWWCLPHMYGDFENAGLFTTYCPEGREHEGLYSVLAALAMMLYCVLLTDFCIVNMRISAFFLSCRHVFAEFGLFLLATGFLVIAFGLSLTILTHQAETYVSLPEAISSLLSKSLGIYPSDELSKFDDNLPVMVLISLFMFMASIFLFNFLVAQLSQAYHMAHEDMPGYARLNRIWTIVEVVARVPEQAWRRFLESLHFEEPLEFNEGDVGISGGIQVLEHASLHPTTVDTVHRHGGSTSPTSPWPEEEKEEDRLERLERLLLRVSKGKKSKGQVAGPSEAGSVDSSGL</sequence>
<dbReference type="CDD" id="cd01040">
    <property type="entry name" value="Mb-like"/>
    <property type="match status" value="1"/>
</dbReference>
<evidence type="ECO:0000256" key="1">
    <source>
        <dbReference type="ARBA" id="ARBA00022737"/>
    </source>
</evidence>
<dbReference type="GO" id="GO:0019825">
    <property type="term" value="F:oxygen binding"/>
    <property type="evidence" value="ECO:0007669"/>
    <property type="project" value="InterPro"/>
</dbReference>
<evidence type="ECO:0000256" key="3">
    <source>
        <dbReference type="SAM" id="Phobius"/>
    </source>
</evidence>
<dbReference type="GO" id="GO:0098703">
    <property type="term" value="P:calcium ion import across plasma membrane"/>
    <property type="evidence" value="ECO:0007669"/>
    <property type="project" value="TreeGrafter"/>
</dbReference>
<feature type="transmembrane region" description="Helical" evidence="3">
    <location>
        <begin position="714"/>
        <end position="731"/>
    </location>
</feature>
<feature type="transmembrane region" description="Helical" evidence="3">
    <location>
        <begin position="795"/>
        <end position="815"/>
    </location>
</feature>
<dbReference type="PANTHER" id="PTHR10582">
    <property type="entry name" value="TRANSIENT RECEPTOR POTENTIAL ION CHANNEL PROTEIN"/>
    <property type="match status" value="1"/>
</dbReference>
<dbReference type="GO" id="GO:0005216">
    <property type="term" value="F:monoatomic ion channel activity"/>
    <property type="evidence" value="ECO:0007669"/>
    <property type="project" value="InterPro"/>
</dbReference>
<evidence type="ECO:0000256" key="2">
    <source>
        <dbReference type="SAM" id="MobiDB-lite"/>
    </source>
</evidence>
<evidence type="ECO:0000313" key="5">
    <source>
        <dbReference type="Proteomes" id="UP001178507"/>
    </source>
</evidence>
<dbReference type="SUPFAM" id="SSF46458">
    <property type="entry name" value="Globin-like"/>
    <property type="match status" value="2"/>
</dbReference>
<feature type="region of interest" description="Disordered" evidence="2">
    <location>
        <begin position="211"/>
        <end position="287"/>
    </location>
</feature>
<dbReference type="InterPro" id="IPR012292">
    <property type="entry name" value="Globin/Proto"/>
</dbReference>
<feature type="compositionally biased region" description="Basic and acidic residues" evidence="2">
    <location>
        <begin position="1063"/>
        <end position="1073"/>
    </location>
</feature>
<keyword evidence="3" id="KW-0812">Transmembrane</keyword>
<protein>
    <submittedName>
        <fullName evidence="4">Uncharacterized protein</fullName>
    </submittedName>
</protein>
<keyword evidence="5" id="KW-1185">Reference proteome</keyword>
<organism evidence="4 5">
    <name type="scientific">Effrenium voratum</name>
    <dbReference type="NCBI Taxonomy" id="2562239"/>
    <lineage>
        <taxon>Eukaryota</taxon>
        <taxon>Sar</taxon>
        <taxon>Alveolata</taxon>
        <taxon>Dinophyceae</taxon>
        <taxon>Suessiales</taxon>
        <taxon>Symbiodiniaceae</taxon>
        <taxon>Effrenium</taxon>
    </lineage>
</organism>
<dbReference type="Proteomes" id="UP001178507">
    <property type="component" value="Unassembled WGS sequence"/>
</dbReference>
<dbReference type="InterPro" id="IPR024862">
    <property type="entry name" value="TRPV"/>
</dbReference>